<dbReference type="GO" id="GO:0005096">
    <property type="term" value="F:GTPase activator activity"/>
    <property type="evidence" value="ECO:0007669"/>
    <property type="project" value="UniProtKB-KW"/>
</dbReference>
<dbReference type="InterPro" id="IPR046349">
    <property type="entry name" value="C1-like_sf"/>
</dbReference>
<reference evidence="8 9" key="1">
    <citation type="journal article" date="2023" name="BMC Biol.">
        <title>The compact genome of the sponge Oopsacas minuta (Hexactinellida) is lacking key metazoan core genes.</title>
        <authorList>
            <person name="Santini S."/>
            <person name="Schenkelaars Q."/>
            <person name="Jourda C."/>
            <person name="Duchesne M."/>
            <person name="Belahbib H."/>
            <person name="Rocher C."/>
            <person name="Selva M."/>
            <person name="Riesgo A."/>
            <person name="Vervoort M."/>
            <person name="Leys S.P."/>
            <person name="Kodjabachian L."/>
            <person name="Le Bivic A."/>
            <person name="Borchiellini C."/>
            <person name="Claverie J.M."/>
            <person name="Renard E."/>
        </authorList>
    </citation>
    <scope>NUCLEOTIDE SEQUENCE [LARGE SCALE GENOMIC DNA]</scope>
    <source>
        <strain evidence="8">SPO-2</strain>
    </source>
</reference>
<evidence type="ECO:0000259" key="6">
    <source>
        <dbReference type="PROSITE" id="PS50081"/>
    </source>
</evidence>
<dbReference type="SUPFAM" id="SSF48350">
    <property type="entry name" value="GTPase activation domain, GAP"/>
    <property type="match status" value="1"/>
</dbReference>
<feature type="region of interest" description="Disordered" evidence="5">
    <location>
        <begin position="1215"/>
        <end position="1274"/>
    </location>
</feature>
<feature type="compositionally biased region" description="Acidic residues" evidence="5">
    <location>
        <begin position="1144"/>
        <end position="1154"/>
    </location>
</feature>
<feature type="compositionally biased region" description="Polar residues" evidence="5">
    <location>
        <begin position="979"/>
        <end position="991"/>
    </location>
</feature>
<feature type="compositionally biased region" description="Basic and acidic residues" evidence="5">
    <location>
        <begin position="1116"/>
        <end position="1125"/>
    </location>
</feature>
<dbReference type="PANTHER" id="PTHR15228">
    <property type="entry name" value="SPERMATHECAL PHYSIOLOGY VARIANT"/>
    <property type="match status" value="1"/>
</dbReference>
<organism evidence="8 9">
    <name type="scientific">Oopsacas minuta</name>
    <dbReference type="NCBI Taxonomy" id="111878"/>
    <lineage>
        <taxon>Eukaryota</taxon>
        <taxon>Metazoa</taxon>
        <taxon>Porifera</taxon>
        <taxon>Hexactinellida</taxon>
        <taxon>Hexasterophora</taxon>
        <taxon>Lyssacinosida</taxon>
        <taxon>Leucopsacidae</taxon>
        <taxon>Oopsacas</taxon>
    </lineage>
</organism>
<dbReference type="Pfam" id="PF00620">
    <property type="entry name" value="RhoGAP"/>
    <property type="match status" value="1"/>
</dbReference>
<dbReference type="SMART" id="SM00324">
    <property type="entry name" value="RhoGAP"/>
    <property type="match status" value="1"/>
</dbReference>
<dbReference type="SUPFAM" id="SSF103657">
    <property type="entry name" value="BAR/IMD domain-like"/>
    <property type="match status" value="1"/>
</dbReference>
<keyword evidence="4" id="KW-0175">Coiled coil</keyword>
<feature type="compositionally biased region" description="Acidic residues" evidence="5">
    <location>
        <begin position="855"/>
        <end position="866"/>
    </location>
</feature>
<comment type="caution">
    <text evidence="8">The sequence shown here is derived from an EMBL/GenBank/DDBJ whole genome shotgun (WGS) entry which is preliminary data.</text>
</comment>
<feature type="region of interest" description="Disordered" evidence="5">
    <location>
        <begin position="855"/>
        <end position="878"/>
    </location>
</feature>
<dbReference type="SMART" id="SM00109">
    <property type="entry name" value="C1"/>
    <property type="match status" value="1"/>
</dbReference>
<dbReference type="SUPFAM" id="SSF57889">
    <property type="entry name" value="Cysteine-rich domain"/>
    <property type="match status" value="1"/>
</dbReference>
<keyword evidence="1" id="KW-0343">GTPase activation</keyword>
<dbReference type="Gene3D" id="1.20.1270.60">
    <property type="entry name" value="Arfaptin homology (AH) domain/BAR domain"/>
    <property type="match status" value="1"/>
</dbReference>
<dbReference type="InterPro" id="IPR000198">
    <property type="entry name" value="RhoGAP_dom"/>
</dbReference>
<evidence type="ECO:0000313" key="8">
    <source>
        <dbReference type="EMBL" id="KAI6648489.1"/>
    </source>
</evidence>
<evidence type="ECO:0000256" key="5">
    <source>
        <dbReference type="SAM" id="MobiDB-lite"/>
    </source>
</evidence>
<evidence type="ECO:0000313" key="9">
    <source>
        <dbReference type="Proteomes" id="UP001165289"/>
    </source>
</evidence>
<protein>
    <submittedName>
        <fullName evidence="8">Rho GTPase-activating protein 29-like</fullName>
    </submittedName>
</protein>
<dbReference type="InterPro" id="IPR002219">
    <property type="entry name" value="PKC_DAG/PE"/>
</dbReference>
<evidence type="ECO:0000256" key="4">
    <source>
        <dbReference type="SAM" id="Coils"/>
    </source>
</evidence>
<evidence type="ECO:0000256" key="1">
    <source>
        <dbReference type="ARBA" id="ARBA00022468"/>
    </source>
</evidence>
<dbReference type="PROSITE" id="PS50081">
    <property type="entry name" value="ZF_DAG_PE_2"/>
    <property type="match status" value="1"/>
</dbReference>
<dbReference type="GO" id="GO:0051056">
    <property type="term" value="P:regulation of small GTPase mediated signal transduction"/>
    <property type="evidence" value="ECO:0007669"/>
    <property type="project" value="UniProtKB-ARBA"/>
</dbReference>
<evidence type="ECO:0000256" key="2">
    <source>
        <dbReference type="ARBA" id="ARBA00022723"/>
    </source>
</evidence>
<feature type="coiled-coil region" evidence="4">
    <location>
        <begin position="95"/>
        <end position="122"/>
    </location>
</feature>
<dbReference type="GO" id="GO:0046872">
    <property type="term" value="F:metal ion binding"/>
    <property type="evidence" value="ECO:0007669"/>
    <property type="project" value="UniProtKB-KW"/>
</dbReference>
<dbReference type="InterPro" id="IPR008936">
    <property type="entry name" value="Rho_GTPase_activation_prot"/>
</dbReference>
<gene>
    <name evidence="8" type="ORF">LOD99_8121</name>
</gene>
<feature type="region of interest" description="Disordered" evidence="5">
    <location>
        <begin position="936"/>
        <end position="1002"/>
    </location>
</feature>
<keyword evidence="3" id="KW-0862">Zinc</keyword>
<name>A0AAV7JJ89_9METZ</name>
<dbReference type="Proteomes" id="UP001165289">
    <property type="component" value="Unassembled WGS sequence"/>
</dbReference>
<feature type="compositionally biased region" description="Basic and acidic residues" evidence="5">
    <location>
        <begin position="1073"/>
        <end position="1082"/>
    </location>
</feature>
<accession>A0AAV7JJ89</accession>
<feature type="domain" description="Phorbol-ester/DAG-type" evidence="6">
    <location>
        <begin position="583"/>
        <end position="628"/>
    </location>
</feature>
<dbReference type="Gene3D" id="3.30.60.20">
    <property type="match status" value="1"/>
</dbReference>
<feature type="region of interest" description="Disordered" evidence="5">
    <location>
        <begin position="1058"/>
        <end position="1155"/>
    </location>
</feature>
<keyword evidence="2" id="KW-0479">Metal-binding</keyword>
<dbReference type="PROSITE" id="PS50238">
    <property type="entry name" value="RHOGAP"/>
    <property type="match status" value="1"/>
</dbReference>
<dbReference type="EMBL" id="JAKMXF010000330">
    <property type="protein sequence ID" value="KAI6648489.1"/>
    <property type="molecule type" value="Genomic_DNA"/>
</dbReference>
<dbReference type="Gene3D" id="1.10.555.10">
    <property type="entry name" value="Rho GTPase activation protein"/>
    <property type="match status" value="1"/>
</dbReference>
<sequence length="1274" mass="145089">MLDDIIIPIITLFYQVAILMNPNPPLHNIHPSPTRRFSQPLSLVPINTFPALSTSTLHSSRYNITDGAPGGPTKKLTAGSFLNLKSPHYDLRYEAQQCLDVIHKLEDSLKAAERNNYEINETQDGRPSVGERMDEVNIAITSTLDLLQLSDTSDISDLLSKLNDKIFPSPTNYRDKPDFSSFHYLIVKLISALCQCVEESDADYVEDFMSVDNFIGCSGKDTDIVDYKQKNLERDQKNEELERKMANMDEGVEFCLGYLKTLVKYFKELRTYAQNRSKEELNNFRRMQTMDQHHLSNLENLNKRVHVYFGTVSSQPIITHELERINERHAEQAIKNYVHQVNQKVLTPLNEHLKSTLENQYNNFKSSWVVEKKKVQDAENAMNRAKERYFQAGGSYDFTMHRSEKKDDFKRKKELEEARARLDECERAYSVSIVNANTCRKQHELFKGSIYCASRILATDSDMKLAQCLELFYRCQLEYCQPLPDYLSSVVERVKRVEPGTVFSTVVRSAHTSHKKNFDIKFEKYSSSFSVDPSTGKLMSEVGPDGEEYKRRTLAPSQSSPQAVMNSKPEHHQRAAALKAQQTHDLSRLMVPTRCRVCDHLTLLTGVSCSKCDVAVHTKCLPFLIVICGQTEVNKSQPLARCTTFGVSLEDQLKANNHKIPPILSRCIREIEDRGLDLQGIYRIAGVKNKVENLCASFETGDYKDINLSEEPPHLIASCLKLYFRQLPEPLFTFRLYDEFIPFSRKWDEMLRNPDLDAADEEKERLLIELRKLVQKLPRPNYIIGRRLLRHLRVIHMNASVNCMNSHNLGIVFGPTLFRPVELGISALAEISLRTKLVEIMIDNPSTFEIDCEMEDERGDNSEDPLEESKSDSETFSPVALNPRRVKLSLDDDVVRQPISNIKRNRSIKDITRMTNHITQFRETSPFSIRKKFRKPHQHQLEKHGIKSPTLSPICSGDTRVPSYSPNSRIRRKSNRSIDSLSQISVDSIESPSRERGTGFGDGWEFKKDSSNLTQDVVSAVFQLNLDDYLKHTSNNTLIHDGMSPKDDRSTLSRLRKSEAITASSPNILDAASQERTHEKMARSYSSVEEPEIGSSCRYETRRHPGTIPIPGGSRSSHDDLDTRSDITPINRSSSRESSSLDSATDDNSDPDSDHEDRLFLINIKSEYDHILSLPDQPTVSRPDSLHPNTELNQCKEEISLLRSQLDILITDCDKSDDERCSSSSSDTSSHYHTLEEHPSGEDNSPQALAKTKSYFSPSKEYMAVQPTANTATT</sequence>
<dbReference type="GO" id="GO:0007165">
    <property type="term" value="P:signal transduction"/>
    <property type="evidence" value="ECO:0007669"/>
    <property type="project" value="InterPro"/>
</dbReference>
<proteinExistence type="predicted"/>
<evidence type="ECO:0000256" key="3">
    <source>
        <dbReference type="ARBA" id="ARBA00022833"/>
    </source>
</evidence>
<dbReference type="InterPro" id="IPR051025">
    <property type="entry name" value="RhoGAP"/>
</dbReference>
<feature type="domain" description="Rho-GAP" evidence="7">
    <location>
        <begin position="647"/>
        <end position="849"/>
    </location>
</feature>
<evidence type="ECO:0000259" key="7">
    <source>
        <dbReference type="PROSITE" id="PS50238"/>
    </source>
</evidence>
<dbReference type="AlphaFoldDB" id="A0AAV7JJ89"/>
<dbReference type="InterPro" id="IPR027267">
    <property type="entry name" value="AH/BAR_dom_sf"/>
</dbReference>
<dbReference type="PANTHER" id="PTHR15228:SF25">
    <property type="entry name" value="F-BAR DOMAIN-CONTAINING PROTEIN"/>
    <property type="match status" value="1"/>
</dbReference>
<keyword evidence="9" id="KW-1185">Reference proteome</keyword>